<dbReference type="EMBL" id="BJYZ01000030">
    <property type="protein sequence ID" value="GEO41656.1"/>
    <property type="molecule type" value="Genomic_DNA"/>
</dbReference>
<dbReference type="Pfam" id="PF13578">
    <property type="entry name" value="Methyltransf_24"/>
    <property type="match status" value="1"/>
</dbReference>
<comment type="caution">
    <text evidence="2">The sequence shown here is derived from an EMBL/GenBank/DDBJ whole genome shotgun (WGS) entry which is preliminary data.</text>
</comment>
<dbReference type="RefSeq" id="WP_063772333.1">
    <property type="nucleotide sequence ID" value="NZ_BJYZ01000030.1"/>
</dbReference>
<dbReference type="AlphaFoldDB" id="A0A512DYV8"/>
<accession>A0A512DYV8</accession>
<dbReference type="OrthoDB" id="823440at2"/>
<dbReference type="SUPFAM" id="SSF53335">
    <property type="entry name" value="S-adenosyl-L-methionine-dependent methyltransferases"/>
    <property type="match status" value="1"/>
</dbReference>
<dbReference type="InterPro" id="IPR029063">
    <property type="entry name" value="SAM-dependent_MTases_sf"/>
</dbReference>
<proteinExistence type="predicted"/>
<keyword evidence="1" id="KW-1133">Transmembrane helix</keyword>
<evidence type="ECO:0000313" key="3">
    <source>
        <dbReference type="Proteomes" id="UP000321523"/>
    </source>
</evidence>
<keyword evidence="1" id="KW-0812">Transmembrane</keyword>
<reference evidence="2 3" key="1">
    <citation type="submission" date="2019-07" db="EMBL/GenBank/DDBJ databases">
        <title>Whole genome shotgun sequence of Skermanella aerolata NBRC 106429.</title>
        <authorList>
            <person name="Hosoyama A."/>
            <person name="Uohara A."/>
            <person name="Ohji S."/>
            <person name="Ichikawa N."/>
        </authorList>
    </citation>
    <scope>NUCLEOTIDE SEQUENCE [LARGE SCALE GENOMIC DNA]</scope>
    <source>
        <strain evidence="2 3">NBRC 106429</strain>
    </source>
</reference>
<feature type="transmembrane region" description="Helical" evidence="1">
    <location>
        <begin position="6"/>
        <end position="24"/>
    </location>
</feature>
<dbReference type="Gene3D" id="3.40.50.150">
    <property type="entry name" value="Vaccinia Virus protein VP39"/>
    <property type="match status" value="1"/>
</dbReference>
<keyword evidence="3" id="KW-1185">Reference proteome</keyword>
<keyword evidence="1" id="KW-0472">Membrane</keyword>
<protein>
    <recommendedName>
        <fullName evidence="4">O-methyltransferase</fullName>
    </recommendedName>
</protein>
<evidence type="ECO:0000313" key="2">
    <source>
        <dbReference type="EMBL" id="GEO41656.1"/>
    </source>
</evidence>
<name>A0A512DYV8_9PROT</name>
<organism evidence="2 3">
    <name type="scientific">Skermanella aerolata</name>
    <dbReference type="NCBI Taxonomy" id="393310"/>
    <lineage>
        <taxon>Bacteria</taxon>
        <taxon>Pseudomonadati</taxon>
        <taxon>Pseudomonadota</taxon>
        <taxon>Alphaproteobacteria</taxon>
        <taxon>Rhodospirillales</taxon>
        <taxon>Azospirillaceae</taxon>
        <taxon>Skermanella</taxon>
    </lineage>
</organism>
<evidence type="ECO:0008006" key="4">
    <source>
        <dbReference type="Google" id="ProtNLM"/>
    </source>
</evidence>
<evidence type="ECO:0000256" key="1">
    <source>
        <dbReference type="SAM" id="Phobius"/>
    </source>
</evidence>
<dbReference type="Proteomes" id="UP000321523">
    <property type="component" value="Unassembled WGS sequence"/>
</dbReference>
<gene>
    <name evidence="2" type="ORF">SAE02_58040</name>
</gene>
<sequence length="279" mass="29890">MNELLTLLNLCVGLAVLGVVAVLFHKTRRIHVKLFALEDEIRSLRTTESANHYRQVQAFIGLRDLMDFAVPLPPLRMWAASPDFLLVIARHALAARPRVVVECSSGSSTVVLAQAARTSGTGHVYSLEHDPVFAAETRAMLADQGLSDWATVIDAPLVPVTLGGETFRWYDDTGLKDLGPIDMLVIDGPPLDTNALARYPAGPRLLPRLAPGGAAFLDDAARPDETKAVARWQDAFPHLVRSNPSCEKGCVRLTAPGGAAAVSTGLTQPEPVTNSATAC</sequence>